<protein>
    <recommendedName>
        <fullName evidence="3">PIN domain-containing protein</fullName>
    </recommendedName>
</protein>
<accession>C5BU97</accession>
<reference evidence="1 2" key="1">
    <citation type="journal article" date="2009" name="PLoS ONE">
        <title>The complete genome of Teredinibacter turnerae T7901: an intracellular endosymbiont of marine wood-boring bivalves (shipworms).</title>
        <authorList>
            <person name="Yang J.C."/>
            <person name="Madupu R."/>
            <person name="Durkin A.S."/>
            <person name="Ekborg N.A."/>
            <person name="Pedamallu C.S."/>
            <person name="Hostetler J.B."/>
            <person name="Radune D."/>
            <person name="Toms B.S."/>
            <person name="Henrissat B."/>
            <person name="Coutinho P.M."/>
            <person name="Schwarz S."/>
            <person name="Field L."/>
            <person name="Trindade-Silva A.E."/>
            <person name="Soares C.A.G."/>
            <person name="Elshahawi S."/>
            <person name="Hanora A."/>
            <person name="Schmidt E.W."/>
            <person name="Haygood M.G."/>
            <person name="Posfai J."/>
            <person name="Benner J."/>
            <person name="Madinger C."/>
            <person name="Nove J."/>
            <person name="Anton B."/>
            <person name="Chaudhary K."/>
            <person name="Foster J."/>
            <person name="Holman A."/>
            <person name="Kumar S."/>
            <person name="Lessard P.A."/>
            <person name="Luyten Y.A."/>
            <person name="Slatko B."/>
            <person name="Wood N."/>
            <person name="Wu B."/>
            <person name="Teplitski M."/>
            <person name="Mougous J.D."/>
            <person name="Ward N."/>
            <person name="Eisen J.A."/>
            <person name="Badger J.H."/>
            <person name="Distel D.L."/>
        </authorList>
    </citation>
    <scope>NUCLEOTIDE SEQUENCE [LARGE SCALE GENOMIC DNA]</scope>
    <source>
        <strain evidence="2">ATCC 39867 / T7901</strain>
    </source>
</reference>
<dbReference type="EMBL" id="CP001614">
    <property type="protein sequence ID" value="ACR11623.1"/>
    <property type="molecule type" value="Genomic_DNA"/>
</dbReference>
<keyword evidence="2" id="KW-1185">Reference proteome</keyword>
<proteinExistence type="predicted"/>
<dbReference type="AlphaFoldDB" id="C5BU97"/>
<dbReference type="HOGENOM" id="CLU_1080646_0_0_6"/>
<name>C5BU97_TERTT</name>
<gene>
    <name evidence="1" type="ordered locus">TERTU_1764</name>
</gene>
<dbReference type="KEGG" id="ttu:TERTU_1764"/>
<evidence type="ECO:0000313" key="1">
    <source>
        <dbReference type="EMBL" id="ACR11623.1"/>
    </source>
</evidence>
<evidence type="ECO:0008006" key="3">
    <source>
        <dbReference type="Google" id="ProtNLM"/>
    </source>
</evidence>
<dbReference type="eggNOG" id="ENOG50326I4">
    <property type="taxonomic scope" value="Bacteria"/>
</dbReference>
<organism evidence="1 2">
    <name type="scientific">Teredinibacter turnerae (strain ATCC 39867 / T7901)</name>
    <dbReference type="NCBI Taxonomy" id="377629"/>
    <lineage>
        <taxon>Bacteria</taxon>
        <taxon>Pseudomonadati</taxon>
        <taxon>Pseudomonadota</taxon>
        <taxon>Gammaproteobacteria</taxon>
        <taxon>Cellvibrionales</taxon>
        <taxon>Cellvibrionaceae</taxon>
        <taxon>Teredinibacter</taxon>
    </lineage>
</organism>
<sequence length="246" mass="28557">MQKMTSVFIDQCIISDGDILTGERRNGVIGYVRKEPPKENWKREQFEYLPTVSELAETGKIELFRYLELDFEDWKRVGSFPSNKLGKLFETKKMKLVSAAIERSYFFQSSLETHLEKSRVIEFCRWLNTPNLEDKILGSKAADKLPEQMKSNVTQLERYRVLCKNLSESQRIDAFHFWSAEIAGIDYFLTTDKKFVNAMRITNKVKSSCSLVFPSELSNILDCGEKSKFKYELGVFYGIAGNRLYV</sequence>
<dbReference type="Proteomes" id="UP000009080">
    <property type="component" value="Chromosome"/>
</dbReference>
<evidence type="ECO:0000313" key="2">
    <source>
        <dbReference type="Proteomes" id="UP000009080"/>
    </source>
</evidence>